<keyword evidence="1" id="KW-0472">Membrane</keyword>
<dbReference type="RefSeq" id="WP_131904810.1">
    <property type="nucleotide sequence ID" value="NZ_BAAAFU010000008.1"/>
</dbReference>
<dbReference type="AlphaFoldDB" id="A0A4R1F8R5"/>
<dbReference type="OrthoDB" id="5821246at2"/>
<proteinExistence type="predicted"/>
<name>A0A4R1F8R5_9GAMM</name>
<dbReference type="EMBL" id="SMFQ01000002">
    <property type="protein sequence ID" value="TCJ89162.1"/>
    <property type="molecule type" value="Genomic_DNA"/>
</dbReference>
<evidence type="ECO:0000256" key="1">
    <source>
        <dbReference type="SAM" id="Phobius"/>
    </source>
</evidence>
<comment type="caution">
    <text evidence="2">The sequence shown here is derived from an EMBL/GenBank/DDBJ whole genome shotgun (WGS) entry which is preliminary data.</text>
</comment>
<keyword evidence="1" id="KW-0812">Transmembrane</keyword>
<dbReference type="InterPro" id="IPR016936">
    <property type="entry name" value="UCP029693"/>
</dbReference>
<keyword evidence="3" id="KW-1185">Reference proteome</keyword>
<protein>
    <recommendedName>
        <fullName evidence="4">DUF2333 family protein</fullName>
    </recommendedName>
</protein>
<gene>
    <name evidence="2" type="ORF">EV695_1023</name>
</gene>
<reference evidence="2 3" key="1">
    <citation type="submission" date="2019-03" db="EMBL/GenBank/DDBJ databases">
        <title>Genomic Encyclopedia of Type Strains, Phase IV (KMG-IV): sequencing the most valuable type-strain genomes for metagenomic binning, comparative biology and taxonomic classification.</title>
        <authorList>
            <person name="Goeker M."/>
        </authorList>
    </citation>
    <scope>NUCLEOTIDE SEQUENCE [LARGE SCALE GENOMIC DNA]</scope>
    <source>
        <strain evidence="2 3">DSM 24830</strain>
    </source>
</reference>
<dbReference type="PIRSF" id="PIRSF029693">
    <property type="entry name" value="UCP029693"/>
    <property type="match status" value="1"/>
</dbReference>
<evidence type="ECO:0000313" key="2">
    <source>
        <dbReference type="EMBL" id="TCJ89162.1"/>
    </source>
</evidence>
<organism evidence="2 3">
    <name type="scientific">Cocleimonas flava</name>
    <dbReference type="NCBI Taxonomy" id="634765"/>
    <lineage>
        <taxon>Bacteria</taxon>
        <taxon>Pseudomonadati</taxon>
        <taxon>Pseudomonadota</taxon>
        <taxon>Gammaproteobacteria</taxon>
        <taxon>Thiotrichales</taxon>
        <taxon>Thiotrichaceae</taxon>
        <taxon>Cocleimonas</taxon>
    </lineage>
</organism>
<dbReference type="Proteomes" id="UP000294887">
    <property type="component" value="Unassembled WGS sequence"/>
</dbReference>
<evidence type="ECO:0000313" key="3">
    <source>
        <dbReference type="Proteomes" id="UP000294887"/>
    </source>
</evidence>
<feature type="transmembrane region" description="Helical" evidence="1">
    <location>
        <begin position="21"/>
        <end position="43"/>
    </location>
</feature>
<evidence type="ECO:0008006" key="4">
    <source>
        <dbReference type="Google" id="ProtNLM"/>
    </source>
</evidence>
<accession>A0A4R1F8R5</accession>
<keyword evidence="1" id="KW-1133">Transmembrane helix</keyword>
<dbReference type="Pfam" id="PF10095">
    <property type="entry name" value="DUF2333"/>
    <property type="match status" value="1"/>
</dbReference>
<sequence>MGAVGKVFSLYKPSTWKEKGLKWTIGMFIVTLLILSILLMFYWSREPARFDVNTNAQNYADEMGAEMVTGFTTTATLSQLMKTLLDKPGGFLENDRMPPGVFMDNMPNWEFGVLVQARDLALALRNDLSRSQSQSQEDDDLINTATKFHTDTNLWILPPAESQYRDGIKTLDKYLARLSSTGKNNAQFYARADNLGDWVDLVKKRLGSLAQELSSSVGREQLDTSLAGDKNAKQSTPNAESNYVKTGWFKIDDVFYEARGQTYALIHILRAIEVDFNDVLKDKNALISLRQIIRELEGTQQAIWSPVILNGKGFGFVTNHSLVMASYISRANAALIDLERLLKQG</sequence>